<comment type="caution">
    <text evidence="7">The sequence shown here is derived from an EMBL/GenBank/DDBJ whole genome shotgun (WGS) entry which is preliminary data.</text>
</comment>
<evidence type="ECO:0000256" key="6">
    <source>
        <dbReference type="RuleBase" id="RU367044"/>
    </source>
</evidence>
<dbReference type="GO" id="GO:0005576">
    <property type="term" value="C:extracellular region"/>
    <property type="evidence" value="ECO:0007669"/>
    <property type="project" value="UniProtKB-SubCell"/>
</dbReference>
<dbReference type="PANTHER" id="PTHR31232:SF73">
    <property type="entry name" value="S-PROTEIN HOMOLOG"/>
    <property type="match status" value="1"/>
</dbReference>
<dbReference type="Pfam" id="PF05938">
    <property type="entry name" value="Self-incomp_S1"/>
    <property type="match status" value="1"/>
</dbReference>
<proteinExistence type="inferred from homology"/>
<keyword evidence="5 6" id="KW-0732">Signal</keyword>
<feature type="signal peptide" evidence="6">
    <location>
        <begin position="1"/>
        <end position="24"/>
    </location>
</feature>
<dbReference type="SMR" id="A0A2G2Z7Y8"/>
<sequence>MSLAKSFFILLFILHIGNIYPAIAGNYNSVRYEVHIVSALPNDDIPLWYHCASKDDEFGTHMLKVGEEFHFRFIQNLWESTLFFCHFWWGEKQNAFDVFSNSLTKLCSKSSLRTCYWKVQSDGFYAGPKLDQLNLMHGW</sequence>
<dbReference type="EMBL" id="AYRZ02000006">
    <property type="protein sequence ID" value="PHT78123.1"/>
    <property type="molecule type" value="Genomic_DNA"/>
</dbReference>
<comment type="subcellular location">
    <subcellularLocation>
        <location evidence="1 6">Secreted</location>
    </subcellularLocation>
</comment>
<evidence type="ECO:0000313" key="8">
    <source>
        <dbReference type="Proteomes" id="UP000222542"/>
    </source>
</evidence>
<keyword evidence="4 6" id="KW-0964">Secreted</keyword>
<gene>
    <name evidence="7" type="ORF">T459_16175</name>
</gene>
<evidence type="ECO:0000256" key="3">
    <source>
        <dbReference type="ARBA" id="ARBA00022471"/>
    </source>
</evidence>
<dbReference type="Proteomes" id="UP000222542">
    <property type="component" value="Unassembled WGS sequence"/>
</dbReference>
<name>A0A2G2Z7Y8_CAPAN</name>
<reference evidence="7 8" key="1">
    <citation type="journal article" date="2014" name="Nat. Genet.">
        <title>Genome sequence of the hot pepper provides insights into the evolution of pungency in Capsicum species.</title>
        <authorList>
            <person name="Kim S."/>
            <person name="Park M."/>
            <person name="Yeom S.I."/>
            <person name="Kim Y.M."/>
            <person name="Lee J.M."/>
            <person name="Lee H.A."/>
            <person name="Seo E."/>
            <person name="Choi J."/>
            <person name="Cheong K."/>
            <person name="Kim K.T."/>
            <person name="Jung K."/>
            <person name="Lee G.W."/>
            <person name="Oh S.K."/>
            <person name="Bae C."/>
            <person name="Kim S.B."/>
            <person name="Lee H.Y."/>
            <person name="Kim S.Y."/>
            <person name="Kim M.S."/>
            <person name="Kang B.C."/>
            <person name="Jo Y.D."/>
            <person name="Yang H.B."/>
            <person name="Jeong H.J."/>
            <person name="Kang W.H."/>
            <person name="Kwon J.K."/>
            <person name="Shin C."/>
            <person name="Lim J.Y."/>
            <person name="Park J.H."/>
            <person name="Huh J.H."/>
            <person name="Kim J.S."/>
            <person name="Kim B.D."/>
            <person name="Cohen O."/>
            <person name="Paran I."/>
            <person name="Suh M.C."/>
            <person name="Lee S.B."/>
            <person name="Kim Y.K."/>
            <person name="Shin Y."/>
            <person name="Noh S.J."/>
            <person name="Park J."/>
            <person name="Seo Y.S."/>
            <person name="Kwon S.Y."/>
            <person name="Kim H.A."/>
            <person name="Park J.M."/>
            <person name="Kim H.J."/>
            <person name="Choi S.B."/>
            <person name="Bosland P.W."/>
            <person name="Reeves G."/>
            <person name="Jo S.H."/>
            <person name="Lee B.W."/>
            <person name="Cho H.T."/>
            <person name="Choi H.S."/>
            <person name="Lee M.S."/>
            <person name="Yu Y."/>
            <person name="Do Choi Y."/>
            <person name="Park B.S."/>
            <person name="van Deynze A."/>
            <person name="Ashrafi H."/>
            <person name="Hill T."/>
            <person name="Kim W.T."/>
            <person name="Pai H.S."/>
            <person name="Ahn H.K."/>
            <person name="Yeam I."/>
            <person name="Giovannoni J.J."/>
            <person name="Rose J.K."/>
            <person name="Sorensen I."/>
            <person name="Lee S.J."/>
            <person name="Kim R.W."/>
            <person name="Choi I.Y."/>
            <person name="Choi B.S."/>
            <person name="Lim J.S."/>
            <person name="Lee Y.H."/>
            <person name="Choi D."/>
        </authorList>
    </citation>
    <scope>NUCLEOTIDE SEQUENCE [LARGE SCALE GENOMIC DNA]</scope>
    <source>
        <strain evidence="8">cv. CM334</strain>
    </source>
</reference>
<dbReference type="AlphaFoldDB" id="A0A2G2Z7Y8"/>
<dbReference type="OMA" id="WYHCASK"/>
<evidence type="ECO:0000256" key="2">
    <source>
        <dbReference type="ARBA" id="ARBA00005581"/>
    </source>
</evidence>
<dbReference type="Gramene" id="PHT78123">
    <property type="protein sequence ID" value="PHT78123"/>
    <property type="gene ID" value="T459_16175"/>
</dbReference>
<evidence type="ECO:0000313" key="7">
    <source>
        <dbReference type="EMBL" id="PHT78123.1"/>
    </source>
</evidence>
<comment type="similarity">
    <text evidence="2 6">Belongs to the plant self-incompatibility (S1) protein family.</text>
</comment>
<organism evidence="7 8">
    <name type="scientific">Capsicum annuum</name>
    <name type="common">Capsicum pepper</name>
    <dbReference type="NCBI Taxonomy" id="4072"/>
    <lineage>
        <taxon>Eukaryota</taxon>
        <taxon>Viridiplantae</taxon>
        <taxon>Streptophyta</taxon>
        <taxon>Embryophyta</taxon>
        <taxon>Tracheophyta</taxon>
        <taxon>Spermatophyta</taxon>
        <taxon>Magnoliopsida</taxon>
        <taxon>eudicotyledons</taxon>
        <taxon>Gunneridae</taxon>
        <taxon>Pentapetalae</taxon>
        <taxon>asterids</taxon>
        <taxon>lamiids</taxon>
        <taxon>Solanales</taxon>
        <taxon>Solanaceae</taxon>
        <taxon>Solanoideae</taxon>
        <taxon>Capsiceae</taxon>
        <taxon>Capsicum</taxon>
    </lineage>
</organism>
<evidence type="ECO:0000256" key="5">
    <source>
        <dbReference type="ARBA" id="ARBA00022729"/>
    </source>
</evidence>
<reference evidence="7 8" key="2">
    <citation type="journal article" date="2017" name="Genome Biol.">
        <title>New reference genome sequences of hot pepper reveal the massive evolution of plant disease-resistance genes by retroduplication.</title>
        <authorList>
            <person name="Kim S."/>
            <person name="Park J."/>
            <person name="Yeom S.I."/>
            <person name="Kim Y.M."/>
            <person name="Seo E."/>
            <person name="Kim K.T."/>
            <person name="Kim M.S."/>
            <person name="Lee J.M."/>
            <person name="Cheong K."/>
            <person name="Shin H.S."/>
            <person name="Kim S.B."/>
            <person name="Han K."/>
            <person name="Lee J."/>
            <person name="Park M."/>
            <person name="Lee H.A."/>
            <person name="Lee H.Y."/>
            <person name="Lee Y."/>
            <person name="Oh S."/>
            <person name="Lee J.H."/>
            <person name="Choi E."/>
            <person name="Choi E."/>
            <person name="Lee S.E."/>
            <person name="Jeon J."/>
            <person name="Kim H."/>
            <person name="Choi G."/>
            <person name="Song H."/>
            <person name="Lee J."/>
            <person name="Lee S.C."/>
            <person name="Kwon J.K."/>
            <person name="Lee H.Y."/>
            <person name="Koo N."/>
            <person name="Hong Y."/>
            <person name="Kim R.W."/>
            <person name="Kang W.H."/>
            <person name="Huh J.H."/>
            <person name="Kang B.C."/>
            <person name="Yang T.J."/>
            <person name="Lee Y.H."/>
            <person name="Bennetzen J.L."/>
            <person name="Choi D."/>
        </authorList>
    </citation>
    <scope>NUCLEOTIDE SEQUENCE [LARGE SCALE GENOMIC DNA]</scope>
    <source>
        <strain evidence="8">cv. CM334</strain>
    </source>
</reference>
<evidence type="ECO:0000256" key="4">
    <source>
        <dbReference type="ARBA" id="ARBA00022525"/>
    </source>
</evidence>
<evidence type="ECO:0000256" key="1">
    <source>
        <dbReference type="ARBA" id="ARBA00004613"/>
    </source>
</evidence>
<keyword evidence="3 6" id="KW-0713">Self-incompatibility</keyword>
<protein>
    <recommendedName>
        <fullName evidence="6">S-protein homolog</fullName>
    </recommendedName>
</protein>
<dbReference type="PANTHER" id="PTHR31232">
    <property type="match status" value="1"/>
</dbReference>
<keyword evidence="8" id="KW-1185">Reference proteome</keyword>
<dbReference type="InterPro" id="IPR010264">
    <property type="entry name" value="Self-incomp_S1"/>
</dbReference>
<feature type="chain" id="PRO_5025095179" description="S-protein homolog" evidence="6">
    <location>
        <begin position="25"/>
        <end position="139"/>
    </location>
</feature>
<accession>A0A2G2Z7Y8</accession>
<dbReference type="GO" id="GO:0060320">
    <property type="term" value="P:rejection of self pollen"/>
    <property type="evidence" value="ECO:0007669"/>
    <property type="project" value="UniProtKB-KW"/>
</dbReference>